<feature type="domain" description="Xylose isomerase-like TIM barrel" evidence="1">
    <location>
        <begin position="18"/>
        <end position="262"/>
    </location>
</feature>
<evidence type="ECO:0000313" key="2">
    <source>
        <dbReference type="EMBL" id="HGS23244.1"/>
    </source>
</evidence>
<dbReference type="SUPFAM" id="SSF51658">
    <property type="entry name" value="Xylose isomerase-like"/>
    <property type="match status" value="1"/>
</dbReference>
<dbReference type="InterPro" id="IPR036237">
    <property type="entry name" value="Xyl_isomerase-like_sf"/>
</dbReference>
<gene>
    <name evidence="2" type="ORF">ENT37_15435</name>
</gene>
<dbReference type="Gene3D" id="3.20.20.150">
    <property type="entry name" value="Divalent-metal-dependent TIM barrel enzymes"/>
    <property type="match status" value="1"/>
</dbReference>
<sequence>MYYSGFADEAGDSLDVQIRATKELGWKAIEARNIDGVNLTDLSDEQFERVCEMLSEAGVEVDCFGSAVANWSKHPRSDEDFDRSKAELMRAIPRMHRLGTRFIRGMSFMVARDEPPDNPDLEKLIFARVKHLVRMCEDGGVIYLHENCANYGGLSYQHTLKLLEAVDSPHFRLVFDTGNPVGTDRRIGSPPYPKQSSWEFYEQVREFVLRVHIKDAIWKRDTGGIFAELEHTFPGEGHGDVKKIIADLKSRGFQGALSIEPHLAVVYHDNSITSPVEIRYANYIEYGRRLMKLVESL</sequence>
<dbReference type="EMBL" id="DSYK01000778">
    <property type="protein sequence ID" value="HGS23244.1"/>
    <property type="molecule type" value="Genomic_DNA"/>
</dbReference>
<accession>A0A7C4PMQ4</accession>
<dbReference type="AlphaFoldDB" id="A0A7C4PMQ4"/>
<reference evidence="2" key="1">
    <citation type="journal article" date="2020" name="mSystems">
        <title>Genome- and Community-Level Interaction Insights into Carbon Utilization and Element Cycling Functions of Hydrothermarchaeota in Hydrothermal Sediment.</title>
        <authorList>
            <person name="Zhou Z."/>
            <person name="Liu Y."/>
            <person name="Xu W."/>
            <person name="Pan J."/>
            <person name="Luo Z.H."/>
            <person name="Li M."/>
        </authorList>
    </citation>
    <scope>NUCLEOTIDE SEQUENCE [LARGE SCALE GENOMIC DNA]</scope>
    <source>
        <strain evidence="2">SpSt-573</strain>
    </source>
</reference>
<dbReference type="InterPro" id="IPR050312">
    <property type="entry name" value="IolE/XylAMocC-like"/>
</dbReference>
<name>A0A7C4PMQ4_9CHLR</name>
<dbReference type="PANTHER" id="PTHR12110">
    <property type="entry name" value="HYDROXYPYRUVATE ISOMERASE"/>
    <property type="match status" value="1"/>
</dbReference>
<dbReference type="GO" id="GO:0016853">
    <property type="term" value="F:isomerase activity"/>
    <property type="evidence" value="ECO:0007669"/>
    <property type="project" value="UniProtKB-KW"/>
</dbReference>
<protein>
    <submittedName>
        <fullName evidence="2">Sugar phosphate isomerase/epimerase</fullName>
    </submittedName>
</protein>
<evidence type="ECO:0000259" key="1">
    <source>
        <dbReference type="Pfam" id="PF01261"/>
    </source>
</evidence>
<proteinExistence type="predicted"/>
<comment type="caution">
    <text evidence="2">The sequence shown here is derived from an EMBL/GenBank/DDBJ whole genome shotgun (WGS) entry which is preliminary data.</text>
</comment>
<keyword evidence="2" id="KW-0413">Isomerase</keyword>
<dbReference type="InterPro" id="IPR013022">
    <property type="entry name" value="Xyl_isomerase-like_TIM-brl"/>
</dbReference>
<dbReference type="Pfam" id="PF01261">
    <property type="entry name" value="AP_endonuc_2"/>
    <property type="match status" value="1"/>
</dbReference>
<organism evidence="2">
    <name type="scientific">Anaerolinea thermolimosa</name>
    <dbReference type="NCBI Taxonomy" id="229919"/>
    <lineage>
        <taxon>Bacteria</taxon>
        <taxon>Bacillati</taxon>
        <taxon>Chloroflexota</taxon>
        <taxon>Anaerolineae</taxon>
        <taxon>Anaerolineales</taxon>
        <taxon>Anaerolineaceae</taxon>
        <taxon>Anaerolinea</taxon>
    </lineage>
</organism>